<dbReference type="SMART" id="SM00220">
    <property type="entry name" value="S_TKc"/>
    <property type="match status" value="1"/>
</dbReference>
<dbReference type="PROSITE" id="PS00107">
    <property type="entry name" value="PROTEIN_KINASE_ATP"/>
    <property type="match status" value="1"/>
</dbReference>
<dbReference type="InterPro" id="IPR017441">
    <property type="entry name" value="Protein_kinase_ATP_BS"/>
</dbReference>
<proteinExistence type="predicted"/>
<evidence type="ECO:0000256" key="6">
    <source>
        <dbReference type="ARBA" id="ARBA00022840"/>
    </source>
</evidence>
<dbReference type="InterPro" id="IPR008271">
    <property type="entry name" value="Ser/Thr_kinase_AS"/>
</dbReference>
<dbReference type="EMBL" id="CP027433">
    <property type="protein sequence ID" value="AVL98948.1"/>
    <property type="molecule type" value="Genomic_DNA"/>
</dbReference>
<feature type="transmembrane region" description="Helical" evidence="9">
    <location>
        <begin position="311"/>
        <end position="332"/>
    </location>
</feature>
<dbReference type="PANTHER" id="PTHR43289:SF6">
    <property type="entry name" value="SERINE_THREONINE-PROTEIN KINASE NEKL-3"/>
    <property type="match status" value="1"/>
</dbReference>
<reference evidence="11 12" key="1">
    <citation type="submission" date="2018-03" db="EMBL/GenBank/DDBJ databases">
        <title>Characteristics and genome of n-alkane degrading marine bacteria Gordonia iterans isolated from crude oil contaminated in Tae-an, South Korea.</title>
        <authorList>
            <person name="Lee S.-S."/>
            <person name="Kim H."/>
        </authorList>
    </citation>
    <scope>NUCLEOTIDE SEQUENCE [LARGE SCALE GENOMIC DNA]</scope>
    <source>
        <strain evidence="11 12">Co17</strain>
    </source>
</reference>
<evidence type="ECO:0000256" key="1">
    <source>
        <dbReference type="ARBA" id="ARBA00012513"/>
    </source>
</evidence>
<dbReference type="PROSITE" id="PS50011">
    <property type="entry name" value="PROTEIN_KINASE_DOM"/>
    <property type="match status" value="1"/>
</dbReference>
<evidence type="ECO:0000256" key="3">
    <source>
        <dbReference type="ARBA" id="ARBA00022679"/>
    </source>
</evidence>
<dbReference type="Gene3D" id="3.30.200.20">
    <property type="entry name" value="Phosphorylase Kinase, domain 1"/>
    <property type="match status" value="1"/>
</dbReference>
<evidence type="ECO:0000256" key="2">
    <source>
        <dbReference type="ARBA" id="ARBA00022527"/>
    </source>
</evidence>
<dbReference type="Gene3D" id="1.10.510.10">
    <property type="entry name" value="Transferase(Phosphotransferase) domain 1"/>
    <property type="match status" value="1"/>
</dbReference>
<evidence type="ECO:0000256" key="7">
    <source>
        <dbReference type="PROSITE-ProRule" id="PRU10141"/>
    </source>
</evidence>
<feature type="compositionally biased region" description="Low complexity" evidence="8">
    <location>
        <begin position="345"/>
        <end position="355"/>
    </location>
</feature>
<evidence type="ECO:0000313" key="12">
    <source>
        <dbReference type="Proteomes" id="UP000239814"/>
    </source>
</evidence>
<dbReference type="InterPro" id="IPR011009">
    <property type="entry name" value="Kinase-like_dom_sf"/>
</dbReference>
<dbReference type="Proteomes" id="UP000239814">
    <property type="component" value="Chromosome"/>
</dbReference>
<keyword evidence="12" id="KW-1185">Reference proteome</keyword>
<evidence type="ECO:0000256" key="9">
    <source>
        <dbReference type="SAM" id="Phobius"/>
    </source>
</evidence>
<keyword evidence="9" id="KW-0812">Transmembrane</keyword>
<evidence type="ECO:0000256" key="4">
    <source>
        <dbReference type="ARBA" id="ARBA00022741"/>
    </source>
</evidence>
<name>A0A2S0KBB7_9ACTN</name>
<feature type="binding site" evidence="7">
    <location>
        <position position="47"/>
    </location>
    <ligand>
        <name>ATP</name>
        <dbReference type="ChEBI" id="CHEBI:30616"/>
    </ligand>
</feature>
<sequence length="496" mass="52336">MSRPMGSRDRSGSALGAYHLVRQIGRGGMGEVYEAFDADRDRRVALKVLPEEFAHSAELRARFLREARAVAKLSDPHVIPIHDYGEVDGQLFLDMRYVDGGDLRRLLRCGGMTRERAVDIVTHIAAALDSAHAAGLIHRDVKPENVLVDSTGFAYLADFGLVRTSGEDSLTRTGVPIGSINYMSPERFGTETEVGPKSDVYALGCVLYESISGEKPFGIDSVERIIAGHLHRELPPTGTAFDQVIAVGTAKDPAARYATAGELARDARRALAGEPIAGLAPPVADQSTVETLAPPAAIEQDRPERRHRKRALMGAGAVAAVLLLAAGGYGLAQWIGRDQGERVTASGAGATTTSSPDVSGTSPRAASPVGELKGALDVGVPISTVPCDGSSALIVYANATGGDHSAYRDEIEAGLAAHPGSSYMRTDQFVLDDGTRLGECGSIRGRLASTQGGDTPIYIVFRQFPNVQAACAADDPSDAAYVRILHPDGEVGVDPC</sequence>
<evidence type="ECO:0000259" key="10">
    <source>
        <dbReference type="PROSITE" id="PS50011"/>
    </source>
</evidence>
<keyword evidence="5 11" id="KW-0418">Kinase</keyword>
<feature type="region of interest" description="Disordered" evidence="8">
    <location>
        <begin position="345"/>
        <end position="367"/>
    </location>
</feature>
<keyword evidence="4 7" id="KW-0547">Nucleotide-binding</keyword>
<dbReference type="KEGG" id="git:C6V83_00265"/>
<gene>
    <name evidence="11" type="ORF">C6V83_00265</name>
</gene>
<evidence type="ECO:0000256" key="5">
    <source>
        <dbReference type="ARBA" id="ARBA00022777"/>
    </source>
</evidence>
<keyword evidence="9" id="KW-1133">Transmembrane helix</keyword>
<dbReference type="EC" id="2.7.11.1" evidence="1"/>
<protein>
    <recommendedName>
        <fullName evidence="1">non-specific serine/threonine protein kinase</fullName>
        <ecNumber evidence="1">2.7.11.1</ecNumber>
    </recommendedName>
</protein>
<evidence type="ECO:0000313" key="11">
    <source>
        <dbReference type="EMBL" id="AVL98948.1"/>
    </source>
</evidence>
<keyword evidence="3" id="KW-0808">Transferase</keyword>
<dbReference type="AlphaFoldDB" id="A0A2S0KBB7"/>
<organism evidence="11 12">
    <name type="scientific">Gordonia iterans</name>
    <dbReference type="NCBI Taxonomy" id="1004901"/>
    <lineage>
        <taxon>Bacteria</taxon>
        <taxon>Bacillati</taxon>
        <taxon>Actinomycetota</taxon>
        <taxon>Actinomycetes</taxon>
        <taxon>Mycobacteriales</taxon>
        <taxon>Gordoniaceae</taxon>
        <taxon>Gordonia</taxon>
    </lineage>
</organism>
<dbReference type="InterPro" id="IPR000719">
    <property type="entry name" value="Prot_kinase_dom"/>
</dbReference>
<accession>A0A2S0KBB7</accession>
<dbReference type="CDD" id="cd14014">
    <property type="entry name" value="STKc_PknB_like"/>
    <property type="match status" value="1"/>
</dbReference>
<dbReference type="PROSITE" id="PS00108">
    <property type="entry name" value="PROTEIN_KINASE_ST"/>
    <property type="match status" value="1"/>
</dbReference>
<dbReference type="PANTHER" id="PTHR43289">
    <property type="entry name" value="MITOGEN-ACTIVATED PROTEIN KINASE KINASE KINASE 20-RELATED"/>
    <property type="match status" value="1"/>
</dbReference>
<dbReference type="Pfam" id="PF00069">
    <property type="entry name" value="Pkinase"/>
    <property type="match status" value="1"/>
</dbReference>
<keyword evidence="6 7" id="KW-0067">ATP-binding</keyword>
<feature type="domain" description="Protein kinase" evidence="10">
    <location>
        <begin position="18"/>
        <end position="271"/>
    </location>
</feature>
<evidence type="ECO:0000256" key="8">
    <source>
        <dbReference type="SAM" id="MobiDB-lite"/>
    </source>
</evidence>
<dbReference type="SUPFAM" id="SSF56112">
    <property type="entry name" value="Protein kinase-like (PK-like)"/>
    <property type="match status" value="1"/>
</dbReference>
<dbReference type="GO" id="GO:0004674">
    <property type="term" value="F:protein serine/threonine kinase activity"/>
    <property type="evidence" value="ECO:0007669"/>
    <property type="project" value="UniProtKB-KW"/>
</dbReference>
<dbReference type="GO" id="GO:0005524">
    <property type="term" value="F:ATP binding"/>
    <property type="evidence" value="ECO:0007669"/>
    <property type="project" value="UniProtKB-UniRule"/>
</dbReference>
<keyword evidence="2 11" id="KW-0723">Serine/threonine-protein kinase</keyword>
<keyword evidence="9" id="KW-0472">Membrane</keyword>